<protein>
    <submittedName>
        <fullName evidence="4">Serine protease</fullName>
    </submittedName>
</protein>
<accession>A0A0U2QAZ8</accession>
<dbReference type="RefSeq" id="WP_058383012.1">
    <property type="nucleotide sequence ID" value="NZ_CP013659.2"/>
</dbReference>
<keyword evidence="4" id="KW-0645">Protease</keyword>
<reference evidence="4" key="1">
    <citation type="submission" date="2016-01" db="EMBL/GenBank/DDBJ databases">
        <title>Complete genome of Planococcus rifietoensis type strain M8.</title>
        <authorList>
            <person name="See-Too W.S."/>
        </authorList>
    </citation>
    <scope>NUCLEOTIDE SEQUENCE [LARGE SCALE GENOMIC DNA]</scope>
    <source>
        <strain evidence="4">M8</strain>
    </source>
</reference>
<dbReference type="STRING" id="200991.AUC31_14390"/>
<keyword evidence="1" id="KW-0378">Hydrolase</keyword>
<evidence type="ECO:0000313" key="5">
    <source>
        <dbReference type="Proteomes" id="UP000067683"/>
    </source>
</evidence>
<dbReference type="AlphaFoldDB" id="A0A0U2QAZ8"/>
<proteinExistence type="predicted"/>
<gene>
    <name evidence="4" type="ORF">AUC31_14390</name>
</gene>
<dbReference type="EMBL" id="CP013659">
    <property type="protein sequence ID" value="ALS76310.1"/>
    <property type="molecule type" value="Genomic_DNA"/>
</dbReference>
<feature type="signal peptide" evidence="2">
    <location>
        <begin position="1"/>
        <end position="28"/>
    </location>
</feature>
<name>A0A0U2QAZ8_9BACL</name>
<dbReference type="PROSITE" id="PS51257">
    <property type="entry name" value="PROKAR_LIPOPROTEIN"/>
    <property type="match status" value="1"/>
</dbReference>
<dbReference type="GO" id="GO:0006508">
    <property type="term" value="P:proteolysis"/>
    <property type="evidence" value="ECO:0007669"/>
    <property type="project" value="UniProtKB-KW"/>
</dbReference>
<dbReference type="Gene3D" id="2.40.10.120">
    <property type="match status" value="1"/>
</dbReference>
<evidence type="ECO:0000256" key="2">
    <source>
        <dbReference type="SAM" id="SignalP"/>
    </source>
</evidence>
<dbReference type="Pfam" id="PF22819">
    <property type="entry name" value="TcaA_5th"/>
    <property type="match status" value="1"/>
</dbReference>
<dbReference type="InterPro" id="IPR001940">
    <property type="entry name" value="Peptidase_S1C"/>
</dbReference>
<dbReference type="SUPFAM" id="SSF50494">
    <property type="entry name" value="Trypsin-like serine proteases"/>
    <property type="match status" value="1"/>
</dbReference>
<dbReference type="OrthoDB" id="189537at2"/>
<dbReference type="InterPro" id="IPR054528">
    <property type="entry name" value="TcaA_5th"/>
</dbReference>
<evidence type="ECO:0000259" key="3">
    <source>
        <dbReference type="Pfam" id="PF22819"/>
    </source>
</evidence>
<dbReference type="PANTHER" id="PTHR22939:SF129">
    <property type="entry name" value="SERINE PROTEASE HTRA2, MITOCHONDRIAL"/>
    <property type="match status" value="1"/>
</dbReference>
<dbReference type="PANTHER" id="PTHR22939">
    <property type="entry name" value="SERINE PROTEASE FAMILY S1C HTRA-RELATED"/>
    <property type="match status" value="1"/>
</dbReference>
<dbReference type="GO" id="GO:0004252">
    <property type="term" value="F:serine-type endopeptidase activity"/>
    <property type="evidence" value="ECO:0007669"/>
    <property type="project" value="InterPro"/>
</dbReference>
<feature type="domain" description="TcaA protein NTF2-like" evidence="3">
    <location>
        <begin position="256"/>
        <end position="365"/>
    </location>
</feature>
<evidence type="ECO:0000256" key="1">
    <source>
        <dbReference type="ARBA" id="ARBA00022825"/>
    </source>
</evidence>
<sequence>MEKRMMQWLMVFLSAMILAACGSTGTEAPPEAETEQTDSPVDTAAQEKAVMMANAKTHVYTIYTDFEQGSGFLFNNKGDILTNAHVVRDATFISLVNSDGQEFAGKVIGMSLDEDLALVRVEDLAGKEPLEQEMEPVDIGTPVIAIGSPENAANTATEGEITDTGVDFSEVFVYTDLYEMNALIKQGSSGGPLLDASTGRVLGINSVMLEDNPEIGYAIPLYLKKEMLDGWANNPDPLPDSQLVEPSVKDAYFEEALLSSFIEAYYDLLPYSMNDEELNYYSSYLVPGSQAVEAVDSVIQEYSEEGRVFDSVVPEVSSVEIEGDRAYVEAGAVFNYHEANGETGTIDHRRLYTVVIDEYGDYQIEYVEER</sequence>
<feature type="chain" id="PRO_5006831872" evidence="2">
    <location>
        <begin position="29"/>
        <end position="370"/>
    </location>
</feature>
<dbReference type="Proteomes" id="UP000067683">
    <property type="component" value="Chromosome"/>
</dbReference>
<organism evidence="4 5">
    <name type="scientific">Planococcus rifietoensis</name>
    <dbReference type="NCBI Taxonomy" id="200991"/>
    <lineage>
        <taxon>Bacteria</taxon>
        <taxon>Bacillati</taxon>
        <taxon>Bacillota</taxon>
        <taxon>Bacilli</taxon>
        <taxon>Bacillales</taxon>
        <taxon>Caryophanaceae</taxon>
        <taxon>Planococcus</taxon>
    </lineage>
</organism>
<dbReference type="KEGG" id="prt:AUC31_14390"/>
<dbReference type="InterPro" id="IPR009003">
    <property type="entry name" value="Peptidase_S1_PA"/>
</dbReference>
<keyword evidence="5" id="KW-1185">Reference proteome</keyword>
<dbReference type="PRINTS" id="PR00834">
    <property type="entry name" value="PROTEASES2C"/>
</dbReference>
<keyword evidence="1" id="KW-0720">Serine protease</keyword>
<evidence type="ECO:0000313" key="4">
    <source>
        <dbReference type="EMBL" id="ALS76310.1"/>
    </source>
</evidence>
<dbReference type="Pfam" id="PF13365">
    <property type="entry name" value="Trypsin_2"/>
    <property type="match status" value="1"/>
</dbReference>
<keyword evidence="2" id="KW-0732">Signal</keyword>